<dbReference type="Pfam" id="PF14270">
    <property type="entry name" value="DUF4358"/>
    <property type="match status" value="1"/>
</dbReference>
<name>A0ABT4D0U9_9CLOT</name>
<proteinExistence type="predicted"/>
<dbReference type="InterPro" id="IPR025648">
    <property type="entry name" value="DUF4358"/>
</dbReference>
<dbReference type="EMBL" id="JAPQER010000004">
    <property type="protein sequence ID" value="MCY6484862.1"/>
    <property type="molecule type" value="Genomic_DNA"/>
</dbReference>
<accession>A0ABT4D0U9</accession>
<dbReference type="RefSeq" id="WP_268041185.1">
    <property type="nucleotide sequence ID" value="NZ_JAPQER010000004.1"/>
</dbReference>
<evidence type="ECO:0000313" key="1">
    <source>
        <dbReference type="EMBL" id="MCY6484862.1"/>
    </source>
</evidence>
<dbReference type="Proteomes" id="UP001078443">
    <property type="component" value="Unassembled WGS sequence"/>
</dbReference>
<dbReference type="PROSITE" id="PS51257">
    <property type="entry name" value="PROKAR_LIPOPROTEIN"/>
    <property type="match status" value="1"/>
</dbReference>
<evidence type="ECO:0000313" key="2">
    <source>
        <dbReference type="Proteomes" id="UP001078443"/>
    </source>
</evidence>
<comment type="caution">
    <text evidence="1">The sequence shown here is derived from an EMBL/GenBank/DDBJ whole genome shotgun (WGS) entry which is preliminary data.</text>
</comment>
<keyword evidence="2" id="KW-1185">Reference proteome</keyword>
<reference evidence="1" key="1">
    <citation type="submission" date="2022-12" db="EMBL/GenBank/DDBJ databases">
        <authorList>
            <person name="Wang J."/>
        </authorList>
    </citation>
    <scope>NUCLEOTIDE SEQUENCE</scope>
    <source>
        <strain evidence="1">HY-45-18</strain>
    </source>
</reference>
<protein>
    <submittedName>
        <fullName evidence="1">DUF4358 domain-containing protein</fullName>
    </submittedName>
</protein>
<gene>
    <name evidence="1" type="ORF">OW763_10965</name>
</gene>
<sequence length="173" mass="19394">MKKILSLIMVILSIFLVVGCGQKVPDVQVKDIVGGIKSQIAEDMKAAGAPEDMFKDGKLGMYMETDLTAEETKPIAELFNEEDIEQSSILQVMINVNSDLIIVLKAKDESKVESLKASLEKVKEQQDNVWSQYLPDQYEKVKNNIIKSKGKYVIYITYSNPESIEAVFDNALK</sequence>
<organism evidence="1 2">
    <name type="scientific">Clostridium aestuarii</name>
    <dbReference type="NCBI Taxonomy" id="338193"/>
    <lineage>
        <taxon>Bacteria</taxon>
        <taxon>Bacillati</taxon>
        <taxon>Bacillota</taxon>
        <taxon>Clostridia</taxon>
        <taxon>Eubacteriales</taxon>
        <taxon>Clostridiaceae</taxon>
        <taxon>Clostridium</taxon>
    </lineage>
</organism>